<gene>
    <name evidence="1" type="ORF">TNIN_216331</name>
</gene>
<dbReference type="EMBL" id="BMAV01022540">
    <property type="protein sequence ID" value="GFY77641.1"/>
    <property type="molecule type" value="Genomic_DNA"/>
</dbReference>
<reference evidence="1" key="1">
    <citation type="submission" date="2020-08" db="EMBL/GenBank/DDBJ databases">
        <title>Multicomponent nature underlies the extraordinary mechanical properties of spider dragline silk.</title>
        <authorList>
            <person name="Kono N."/>
            <person name="Nakamura H."/>
            <person name="Mori M."/>
            <person name="Yoshida Y."/>
            <person name="Ohtoshi R."/>
            <person name="Malay A.D."/>
            <person name="Moran D.A.P."/>
            <person name="Tomita M."/>
            <person name="Numata K."/>
            <person name="Arakawa K."/>
        </authorList>
    </citation>
    <scope>NUCLEOTIDE SEQUENCE</scope>
</reference>
<organism evidence="1 2">
    <name type="scientific">Trichonephila inaurata madagascariensis</name>
    <dbReference type="NCBI Taxonomy" id="2747483"/>
    <lineage>
        <taxon>Eukaryota</taxon>
        <taxon>Metazoa</taxon>
        <taxon>Ecdysozoa</taxon>
        <taxon>Arthropoda</taxon>
        <taxon>Chelicerata</taxon>
        <taxon>Arachnida</taxon>
        <taxon>Araneae</taxon>
        <taxon>Araneomorphae</taxon>
        <taxon>Entelegynae</taxon>
        <taxon>Araneoidea</taxon>
        <taxon>Nephilidae</taxon>
        <taxon>Trichonephila</taxon>
        <taxon>Trichonephila inaurata</taxon>
    </lineage>
</organism>
<sequence length="86" mass="10038">MVSRDESLVKRGYHNTNNVCIVVDLPSYMITFQERGSKKQGFIHSMRPSYREVTRKRLMKVFPSLPQLAVRIKGYGDQGLHRDQKI</sequence>
<keyword evidence="2" id="KW-1185">Reference proteome</keyword>
<name>A0A8X6YV85_9ARAC</name>
<evidence type="ECO:0000313" key="1">
    <source>
        <dbReference type="EMBL" id="GFY77641.1"/>
    </source>
</evidence>
<dbReference type="Proteomes" id="UP000886998">
    <property type="component" value="Unassembled WGS sequence"/>
</dbReference>
<comment type="caution">
    <text evidence="1">The sequence shown here is derived from an EMBL/GenBank/DDBJ whole genome shotgun (WGS) entry which is preliminary data.</text>
</comment>
<protein>
    <submittedName>
        <fullName evidence="1">Uncharacterized protein</fullName>
    </submittedName>
</protein>
<evidence type="ECO:0000313" key="2">
    <source>
        <dbReference type="Proteomes" id="UP000886998"/>
    </source>
</evidence>
<dbReference type="AlphaFoldDB" id="A0A8X6YV85"/>
<proteinExistence type="predicted"/>
<accession>A0A8X6YV85</accession>